<comment type="subcellular location">
    <subcellularLocation>
        <location evidence="1">Nucleus</location>
    </subcellularLocation>
</comment>
<dbReference type="Pfam" id="PF06220">
    <property type="entry name" value="zf-U1"/>
    <property type="match status" value="1"/>
</dbReference>
<dbReference type="SMART" id="SM00451">
    <property type="entry name" value="ZnF_U1"/>
    <property type="match status" value="1"/>
</dbReference>
<dbReference type="KEGG" id="kng:KNAG_0F03200"/>
<evidence type="ECO:0000313" key="10">
    <source>
        <dbReference type="EMBL" id="CCK70982.1"/>
    </source>
</evidence>
<evidence type="ECO:0000256" key="6">
    <source>
        <dbReference type="ARBA" id="ARBA00023242"/>
    </source>
</evidence>
<dbReference type="OMA" id="HSYLTHD"/>
<accession>J7S0G8</accession>
<dbReference type="GO" id="GO:0003729">
    <property type="term" value="F:mRNA binding"/>
    <property type="evidence" value="ECO:0007669"/>
    <property type="project" value="EnsemblFungi"/>
</dbReference>
<evidence type="ECO:0000256" key="8">
    <source>
        <dbReference type="SAM" id="MobiDB-lite"/>
    </source>
</evidence>
<dbReference type="GO" id="GO:0005685">
    <property type="term" value="C:U1 snRNP"/>
    <property type="evidence" value="ECO:0007669"/>
    <property type="project" value="EnsemblFungi"/>
</dbReference>
<dbReference type="HOGENOM" id="CLU_104749_0_0_1"/>
<evidence type="ECO:0000256" key="3">
    <source>
        <dbReference type="ARBA" id="ARBA00022771"/>
    </source>
</evidence>
<keyword evidence="7" id="KW-0687">Ribonucleoprotein</keyword>
<dbReference type="SUPFAM" id="SSF57667">
    <property type="entry name" value="beta-beta-alpha zinc fingers"/>
    <property type="match status" value="1"/>
</dbReference>
<evidence type="ECO:0000259" key="9">
    <source>
        <dbReference type="PROSITE" id="PS50171"/>
    </source>
</evidence>
<dbReference type="GO" id="GO:0000395">
    <property type="term" value="P:mRNA 5'-splice site recognition"/>
    <property type="evidence" value="ECO:0007669"/>
    <property type="project" value="EnsemblFungi"/>
</dbReference>
<dbReference type="GO" id="GO:0008270">
    <property type="term" value="F:zinc ion binding"/>
    <property type="evidence" value="ECO:0007669"/>
    <property type="project" value="UniProtKB-KW"/>
</dbReference>
<protein>
    <recommendedName>
        <fullName evidence="9">Matrin-type domain-containing protein</fullName>
    </recommendedName>
</protein>
<dbReference type="InterPro" id="IPR013085">
    <property type="entry name" value="U1-CZ_Znf_C2H2"/>
</dbReference>
<organism evidence="10 11">
    <name type="scientific">Huiozyma naganishii (strain ATCC MYA-139 / BCRC 22969 / CBS 8797 / KCTC 17520 / NBRC 10181 / NCYC 3082 / Yp74L-3)</name>
    <name type="common">Yeast</name>
    <name type="synonym">Kazachstania naganishii</name>
    <dbReference type="NCBI Taxonomy" id="1071383"/>
    <lineage>
        <taxon>Eukaryota</taxon>
        <taxon>Fungi</taxon>
        <taxon>Dikarya</taxon>
        <taxon>Ascomycota</taxon>
        <taxon>Saccharomycotina</taxon>
        <taxon>Saccharomycetes</taxon>
        <taxon>Saccharomycetales</taxon>
        <taxon>Saccharomycetaceae</taxon>
        <taxon>Huiozyma</taxon>
    </lineage>
</organism>
<name>J7S0G8_HUIN7</name>
<proteinExistence type="predicted"/>
<sequence>MARYYCEYCHSYLTHDTLSVRKSHLVGKNHLRVVADYYRNKQLEQDGKRSRGRRGKTKRTAGATEVKIEPGSLLTRREKRAKRRVPSLYPLAGLSSLYRGSPGYNRVFISENRFDIASGVASSQLPQRANTRTPGGVGTQAPRDAEFDGLLQSTTPLAPPLVLSAWSSTVPKRSVFHGGPQHHAQAARDSRKRIVAHEQRSAKRRRY</sequence>
<dbReference type="EMBL" id="HE978319">
    <property type="protein sequence ID" value="CCK70982.1"/>
    <property type="molecule type" value="Genomic_DNA"/>
</dbReference>
<keyword evidence="2" id="KW-0479">Metal-binding</keyword>
<keyword evidence="3" id="KW-0863">Zinc-finger</keyword>
<dbReference type="GO" id="GO:0000243">
    <property type="term" value="C:commitment complex"/>
    <property type="evidence" value="ECO:0007669"/>
    <property type="project" value="EnsemblFungi"/>
</dbReference>
<dbReference type="InterPro" id="IPR017340">
    <property type="entry name" value="U1_snRNP-C"/>
</dbReference>
<dbReference type="GO" id="GO:0071004">
    <property type="term" value="C:U2-type prespliceosome"/>
    <property type="evidence" value="ECO:0007669"/>
    <property type="project" value="EnsemblFungi"/>
</dbReference>
<dbReference type="InterPro" id="IPR003604">
    <property type="entry name" value="Matrin/U1-like-C_Znf_C2H2"/>
</dbReference>
<gene>
    <name evidence="10" type="primary">KNAG0F03200</name>
    <name evidence="10" type="ordered locus">KNAG_0F03200</name>
</gene>
<dbReference type="STRING" id="1071383.J7S0G8"/>
<dbReference type="OrthoDB" id="76567at2759"/>
<evidence type="ECO:0000256" key="7">
    <source>
        <dbReference type="ARBA" id="ARBA00023274"/>
    </source>
</evidence>
<keyword evidence="4" id="KW-0862">Zinc</keyword>
<evidence type="ECO:0000256" key="5">
    <source>
        <dbReference type="ARBA" id="ARBA00022884"/>
    </source>
</evidence>
<dbReference type="Proteomes" id="UP000006310">
    <property type="component" value="Chromosome 6"/>
</dbReference>
<evidence type="ECO:0000256" key="1">
    <source>
        <dbReference type="ARBA" id="ARBA00004123"/>
    </source>
</evidence>
<keyword evidence="5" id="KW-0694">RNA-binding</keyword>
<dbReference type="PROSITE" id="PS50171">
    <property type="entry name" value="ZF_MATRIN"/>
    <property type="match status" value="1"/>
</dbReference>
<feature type="compositionally biased region" description="Basic residues" evidence="8">
    <location>
        <begin position="50"/>
        <end position="59"/>
    </location>
</feature>
<dbReference type="PANTHER" id="PTHR31148">
    <property type="entry name" value="U1 SMALL NUCLEAR RIBONUCLEOPROTEIN C"/>
    <property type="match status" value="1"/>
</dbReference>
<dbReference type="PANTHER" id="PTHR31148:SF1">
    <property type="entry name" value="U1 SMALL NUCLEAR RIBONUCLEOPROTEIN C"/>
    <property type="match status" value="1"/>
</dbReference>
<dbReference type="InterPro" id="IPR036236">
    <property type="entry name" value="Znf_C2H2_sf"/>
</dbReference>
<dbReference type="AlphaFoldDB" id="J7S0G8"/>
<dbReference type="eggNOG" id="KOG3454">
    <property type="taxonomic scope" value="Eukaryota"/>
</dbReference>
<evidence type="ECO:0000313" key="11">
    <source>
        <dbReference type="Proteomes" id="UP000006310"/>
    </source>
</evidence>
<evidence type="ECO:0000256" key="2">
    <source>
        <dbReference type="ARBA" id="ARBA00022723"/>
    </source>
</evidence>
<feature type="region of interest" description="Disordered" evidence="8">
    <location>
        <begin position="44"/>
        <end position="63"/>
    </location>
</feature>
<evidence type="ECO:0000256" key="4">
    <source>
        <dbReference type="ARBA" id="ARBA00022833"/>
    </source>
</evidence>
<reference evidence="10 11" key="1">
    <citation type="journal article" date="2011" name="Proc. Natl. Acad. Sci. U.S.A.">
        <title>Evolutionary erosion of yeast sex chromosomes by mating-type switching accidents.</title>
        <authorList>
            <person name="Gordon J.L."/>
            <person name="Armisen D."/>
            <person name="Proux-Wera E."/>
            <person name="Oheigeartaigh S.S."/>
            <person name="Byrne K.P."/>
            <person name="Wolfe K.H."/>
        </authorList>
    </citation>
    <scope>NUCLEOTIDE SEQUENCE [LARGE SCALE GENOMIC DNA]</scope>
    <source>
        <strain evidence="11">ATCC MYA-139 / BCRC 22969 / CBS 8797 / CCRC 22969 / KCTC 17520 / NBRC 10181 / NCYC 3082</strain>
    </source>
</reference>
<keyword evidence="11" id="KW-1185">Reference proteome</keyword>
<keyword evidence="6" id="KW-0539">Nucleus</keyword>
<feature type="domain" description="Matrin-type" evidence="9">
    <location>
        <begin position="4"/>
        <end position="36"/>
    </location>
</feature>
<dbReference type="RefSeq" id="XP_022465228.1">
    <property type="nucleotide sequence ID" value="XM_022608765.1"/>
</dbReference>
<dbReference type="InterPro" id="IPR000690">
    <property type="entry name" value="Matrin/U1-C_Znf_C2H2"/>
</dbReference>
<dbReference type="Gene3D" id="3.30.160.60">
    <property type="entry name" value="Classic Zinc Finger"/>
    <property type="match status" value="1"/>
</dbReference>
<reference evidence="11" key="2">
    <citation type="submission" date="2012-08" db="EMBL/GenBank/DDBJ databases">
        <title>Genome sequence of Kazachstania naganishii.</title>
        <authorList>
            <person name="Gordon J.L."/>
            <person name="Armisen D."/>
            <person name="Proux-Wera E."/>
            <person name="OhEigeartaigh S.S."/>
            <person name="Byrne K.P."/>
            <person name="Wolfe K.H."/>
        </authorList>
    </citation>
    <scope>NUCLEOTIDE SEQUENCE [LARGE SCALE GENOMIC DNA]</scope>
    <source>
        <strain evidence="11">ATCC MYA-139 / BCRC 22969 / CBS 8797 / CCRC 22969 / KCTC 17520 / NBRC 10181 / NCYC 3082</strain>
    </source>
</reference>
<dbReference type="GO" id="GO:0030627">
    <property type="term" value="F:pre-mRNA 5'-splice site binding"/>
    <property type="evidence" value="ECO:0007669"/>
    <property type="project" value="EnsemblFungi"/>
</dbReference>
<feature type="region of interest" description="Disordered" evidence="8">
    <location>
        <begin position="175"/>
        <end position="207"/>
    </location>
</feature>
<dbReference type="GeneID" id="34526697"/>